<keyword evidence="2" id="KW-1185">Reference proteome</keyword>
<proteinExistence type="predicted"/>
<dbReference type="AlphaFoldDB" id="A0A0V0TUD6"/>
<gene>
    <name evidence="1" type="ORF">T05_5286</name>
</gene>
<dbReference type="EMBL" id="JYDJ01000140">
    <property type="protein sequence ID" value="KRX42577.1"/>
    <property type="molecule type" value="Genomic_DNA"/>
</dbReference>
<dbReference type="Proteomes" id="UP000055048">
    <property type="component" value="Unassembled WGS sequence"/>
</dbReference>
<reference evidence="1 2" key="1">
    <citation type="submission" date="2015-01" db="EMBL/GenBank/DDBJ databases">
        <title>Evolution of Trichinella species and genotypes.</title>
        <authorList>
            <person name="Korhonen P.K."/>
            <person name="Edoardo P."/>
            <person name="Giuseppe L.R."/>
            <person name="Gasser R.B."/>
        </authorList>
    </citation>
    <scope>NUCLEOTIDE SEQUENCE [LARGE SCALE GENOMIC DNA]</scope>
    <source>
        <strain evidence="1">ISS417</strain>
    </source>
</reference>
<organism evidence="1 2">
    <name type="scientific">Trichinella murrelli</name>
    <dbReference type="NCBI Taxonomy" id="144512"/>
    <lineage>
        <taxon>Eukaryota</taxon>
        <taxon>Metazoa</taxon>
        <taxon>Ecdysozoa</taxon>
        <taxon>Nematoda</taxon>
        <taxon>Enoplea</taxon>
        <taxon>Dorylaimia</taxon>
        <taxon>Trichinellida</taxon>
        <taxon>Trichinellidae</taxon>
        <taxon>Trichinella</taxon>
    </lineage>
</organism>
<accession>A0A0V0TUD6</accession>
<protein>
    <submittedName>
        <fullName evidence="1">Uncharacterized protein</fullName>
    </submittedName>
</protein>
<evidence type="ECO:0000313" key="2">
    <source>
        <dbReference type="Proteomes" id="UP000055048"/>
    </source>
</evidence>
<evidence type="ECO:0000313" key="1">
    <source>
        <dbReference type="EMBL" id="KRX42577.1"/>
    </source>
</evidence>
<sequence>MSTLLTKQYAGYILQLPGFVNCLTDLLTIPYHDNHMLKCHLKRLSNNRKKLHHGDTNNLYKDNYADIMRFLKMRSLKQHESLKKRSNRLLKKRTDKMAERSKALRSGRSPLLWAWVRIPLFLNFSIMLLQFPSIIEKTSLLKYCSAFCSA</sequence>
<name>A0A0V0TUD6_9BILA</name>
<comment type="caution">
    <text evidence="1">The sequence shown here is derived from an EMBL/GenBank/DDBJ whole genome shotgun (WGS) entry which is preliminary data.</text>
</comment>